<evidence type="ECO:0000256" key="1">
    <source>
        <dbReference type="SAM" id="MobiDB-lite"/>
    </source>
</evidence>
<organism evidence="2 3">
    <name type="scientific">Trifolium medium</name>
    <dbReference type="NCBI Taxonomy" id="97028"/>
    <lineage>
        <taxon>Eukaryota</taxon>
        <taxon>Viridiplantae</taxon>
        <taxon>Streptophyta</taxon>
        <taxon>Embryophyta</taxon>
        <taxon>Tracheophyta</taxon>
        <taxon>Spermatophyta</taxon>
        <taxon>Magnoliopsida</taxon>
        <taxon>eudicotyledons</taxon>
        <taxon>Gunneridae</taxon>
        <taxon>Pentapetalae</taxon>
        <taxon>rosids</taxon>
        <taxon>fabids</taxon>
        <taxon>Fabales</taxon>
        <taxon>Fabaceae</taxon>
        <taxon>Papilionoideae</taxon>
        <taxon>50 kb inversion clade</taxon>
        <taxon>NPAAA clade</taxon>
        <taxon>Hologalegina</taxon>
        <taxon>IRL clade</taxon>
        <taxon>Trifolieae</taxon>
        <taxon>Trifolium</taxon>
    </lineage>
</organism>
<protein>
    <submittedName>
        <fullName evidence="2">BAG family molecular chaperone regulator 6-like</fullName>
    </submittedName>
</protein>
<proteinExistence type="predicted"/>
<evidence type="ECO:0000313" key="2">
    <source>
        <dbReference type="EMBL" id="MCI46787.1"/>
    </source>
</evidence>
<dbReference type="EMBL" id="LXQA010362635">
    <property type="protein sequence ID" value="MCI46787.1"/>
    <property type="molecule type" value="Genomic_DNA"/>
</dbReference>
<feature type="non-terminal residue" evidence="2">
    <location>
        <position position="1"/>
    </location>
</feature>
<accession>A0A392SEE7</accession>
<name>A0A392SEE7_9FABA</name>
<comment type="caution">
    <text evidence="2">The sequence shown here is derived from an EMBL/GenBank/DDBJ whole genome shotgun (WGS) entry which is preliminary data.</text>
</comment>
<feature type="non-terminal residue" evidence="2">
    <location>
        <position position="106"/>
    </location>
</feature>
<feature type="region of interest" description="Disordered" evidence="1">
    <location>
        <begin position="15"/>
        <end position="106"/>
    </location>
</feature>
<evidence type="ECO:0000313" key="3">
    <source>
        <dbReference type="Proteomes" id="UP000265520"/>
    </source>
</evidence>
<dbReference type="Proteomes" id="UP000265520">
    <property type="component" value="Unassembled WGS sequence"/>
</dbReference>
<keyword evidence="3" id="KW-1185">Reference proteome</keyword>
<dbReference type="AlphaFoldDB" id="A0A392SEE7"/>
<reference evidence="2 3" key="1">
    <citation type="journal article" date="2018" name="Front. Plant Sci.">
        <title>Red Clover (Trifolium pratense) and Zigzag Clover (T. medium) - A Picture of Genomic Similarities and Differences.</title>
        <authorList>
            <person name="Dluhosova J."/>
            <person name="Istvanek J."/>
            <person name="Nedelnik J."/>
            <person name="Repkova J."/>
        </authorList>
    </citation>
    <scope>NUCLEOTIDE SEQUENCE [LARGE SCALE GENOMIC DNA]</scope>
    <source>
        <strain evidence="3">cv. 10/8</strain>
        <tissue evidence="2">Leaf</tissue>
    </source>
</reference>
<sequence>KSLARELVTLQERLDSITADKYPQEQIQESDAKESVEVSPMSFQNGEHNNREHQEETTTSQEDSSEVLSDGKHQDQFYMEDNDGGSESPSHVDPASIEGTTPTVLL</sequence>